<dbReference type="PANTHER" id="PTHR43201:SF5">
    <property type="entry name" value="MEDIUM-CHAIN ACYL-COA LIGASE ACSF2, MITOCHONDRIAL"/>
    <property type="match status" value="1"/>
</dbReference>
<evidence type="ECO:0000256" key="4">
    <source>
        <dbReference type="ARBA" id="ARBA00023004"/>
    </source>
</evidence>
<keyword evidence="2 7" id="KW-0436">Ligase</keyword>
<dbReference type="GO" id="GO:0006631">
    <property type="term" value="P:fatty acid metabolic process"/>
    <property type="evidence" value="ECO:0007669"/>
    <property type="project" value="TreeGrafter"/>
</dbReference>
<dbReference type="EMBL" id="FNHB01000005">
    <property type="protein sequence ID" value="SDM53650.1"/>
    <property type="molecule type" value="Genomic_DNA"/>
</dbReference>
<keyword evidence="4" id="KW-0408">Iron</keyword>
<dbReference type="Gene3D" id="3.40.50.12780">
    <property type="entry name" value="N-terminal domain of ligase-like"/>
    <property type="match status" value="1"/>
</dbReference>
<dbReference type="Gene3D" id="3.30.300.30">
    <property type="match status" value="1"/>
</dbReference>
<dbReference type="InterPro" id="IPR045851">
    <property type="entry name" value="AMP-bd_C_sf"/>
</dbReference>
<dbReference type="AlphaFoldDB" id="A0A1G9U0S7"/>
<dbReference type="GO" id="GO:0046872">
    <property type="term" value="F:metal ion binding"/>
    <property type="evidence" value="ECO:0007669"/>
    <property type="project" value="UniProtKB-KW"/>
</dbReference>
<dbReference type="GO" id="GO:0051536">
    <property type="term" value="F:iron-sulfur cluster binding"/>
    <property type="evidence" value="ECO:0007669"/>
    <property type="project" value="UniProtKB-KW"/>
</dbReference>
<feature type="domain" description="4Fe-4S ferredoxin-type" evidence="6">
    <location>
        <begin position="530"/>
        <end position="559"/>
    </location>
</feature>
<dbReference type="OrthoDB" id="9778383at2"/>
<gene>
    <name evidence="7" type="ORF">SAMN04488502_105155</name>
</gene>
<dbReference type="Proteomes" id="UP000214880">
    <property type="component" value="Unassembled WGS sequence"/>
</dbReference>
<dbReference type="PROSITE" id="PS51379">
    <property type="entry name" value="4FE4S_FER_2"/>
    <property type="match status" value="2"/>
</dbReference>
<accession>A0A1G9U0S7</accession>
<dbReference type="InterPro" id="IPR000873">
    <property type="entry name" value="AMP-dep_synth/lig_dom"/>
</dbReference>
<evidence type="ECO:0000256" key="1">
    <source>
        <dbReference type="ARBA" id="ARBA00006432"/>
    </source>
</evidence>
<dbReference type="InterPro" id="IPR017896">
    <property type="entry name" value="4Fe4S_Fe-S-bd"/>
</dbReference>
<dbReference type="RefSeq" id="WP_092073070.1">
    <property type="nucleotide sequence ID" value="NZ_FNHB01000005.1"/>
</dbReference>
<comment type="similarity">
    <text evidence="1">Belongs to the ATP-dependent AMP-binding enzyme family.</text>
</comment>
<evidence type="ECO:0000313" key="7">
    <source>
        <dbReference type="EMBL" id="SDM53650.1"/>
    </source>
</evidence>
<dbReference type="PANTHER" id="PTHR43201">
    <property type="entry name" value="ACYL-COA SYNTHETASE"/>
    <property type="match status" value="1"/>
</dbReference>
<dbReference type="InterPro" id="IPR020845">
    <property type="entry name" value="AMP-binding_CS"/>
</dbReference>
<protein>
    <submittedName>
        <fullName evidence="7">Acyl-CoA synthetase (AMP-forming)/AMP-acid ligase II</fullName>
    </submittedName>
</protein>
<dbReference type="PROSITE" id="PS00198">
    <property type="entry name" value="4FE4S_FER_1"/>
    <property type="match status" value="2"/>
</dbReference>
<evidence type="ECO:0000256" key="3">
    <source>
        <dbReference type="ARBA" id="ARBA00022723"/>
    </source>
</evidence>
<dbReference type="Pfam" id="PF00501">
    <property type="entry name" value="AMP-binding"/>
    <property type="match status" value="1"/>
</dbReference>
<organism evidence="7 8">
    <name type="scientific">Dendrosporobacter quercicolus</name>
    <dbReference type="NCBI Taxonomy" id="146817"/>
    <lineage>
        <taxon>Bacteria</taxon>
        <taxon>Bacillati</taxon>
        <taxon>Bacillota</taxon>
        <taxon>Negativicutes</taxon>
        <taxon>Selenomonadales</taxon>
        <taxon>Sporomusaceae</taxon>
        <taxon>Dendrosporobacter</taxon>
    </lineage>
</organism>
<name>A0A1G9U0S7_9FIRM</name>
<evidence type="ECO:0000313" key="8">
    <source>
        <dbReference type="Proteomes" id="UP000214880"/>
    </source>
</evidence>
<evidence type="ECO:0000259" key="6">
    <source>
        <dbReference type="PROSITE" id="PS51379"/>
    </source>
</evidence>
<sequence length="602" mass="66096">MRFKSLNELLEYRAVQGREKTFILSPETGAALTYGNFYTAVRELAYRIQLNIRPGQRIALIAENGLHWGIVFCGILLAGGVAVPLNPKFKPAETEELLRQAQAKLIFTDARGGEALPPPFAANSRTVSVAGEAMSIIDSESFAENATQASRSQWADEALVLFTSGSTGAPKGVVLTHGNLLAEAKFITGGHQLTAADVVLCILPFFHINGLVITLLSSLYSGGTAVIPRKFSASHFWQWVSANKVTWFSAVPAILSILLSSEADPAIDLSRLRFARSASSSLPVAILTEFERRYGVPVIEAYGLSEAGSQIATNPLPPRRRKAGSVGLPVGNEIQVIDQSGEPAPVQATGEVVVKGANITKGYLNNRQANRESFKNGWFHTGDLGFFDADGYLFLTGRKKELINRGGEKISPREVDEVIYRLSEIETAVTVGVADAVLGEEVVAFVQLRPGKQLTAEGIAAHCRSWLADFKIPKKIFFIDDFPKGPNGKIQRRKLVELYGLLIAGRPGTSDIEKELSGYMAHAPKTDRKYNVRVYEEGCKECGYCIEVCPRQVFTVARYFNDKGYRPVRAEFADRCIGCRRCFFLCPDFSIDVTDRKEEEEL</sequence>
<dbReference type="SUPFAM" id="SSF54862">
    <property type="entry name" value="4Fe-4S ferredoxins"/>
    <property type="match status" value="1"/>
</dbReference>
<dbReference type="Pfam" id="PF13193">
    <property type="entry name" value="AMP-binding_C"/>
    <property type="match status" value="1"/>
</dbReference>
<dbReference type="Pfam" id="PF12838">
    <property type="entry name" value="Fer4_7"/>
    <property type="match status" value="1"/>
</dbReference>
<keyword evidence="8" id="KW-1185">Reference proteome</keyword>
<evidence type="ECO:0000256" key="2">
    <source>
        <dbReference type="ARBA" id="ARBA00022598"/>
    </source>
</evidence>
<reference evidence="7 8" key="1">
    <citation type="submission" date="2016-10" db="EMBL/GenBank/DDBJ databases">
        <authorList>
            <person name="de Groot N.N."/>
        </authorList>
    </citation>
    <scope>NUCLEOTIDE SEQUENCE [LARGE SCALE GENOMIC DNA]</scope>
    <source>
        <strain evidence="7 8">DSM 1736</strain>
    </source>
</reference>
<evidence type="ECO:0000256" key="5">
    <source>
        <dbReference type="ARBA" id="ARBA00023014"/>
    </source>
</evidence>
<keyword evidence="3" id="KW-0479">Metal-binding</keyword>
<dbReference type="STRING" id="146817.SAMN04488502_105155"/>
<dbReference type="Gene3D" id="3.30.70.20">
    <property type="match status" value="1"/>
</dbReference>
<feature type="domain" description="4Fe-4S ferredoxin-type" evidence="6">
    <location>
        <begin position="565"/>
        <end position="596"/>
    </location>
</feature>
<dbReference type="PROSITE" id="PS00455">
    <property type="entry name" value="AMP_BINDING"/>
    <property type="match status" value="1"/>
</dbReference>
<keyword evidence="5" id="KW-0411">Iron-sulfur</keyword>
<proteinExistence type="inferred from homology"/>
<dbReference type="InterPro" id="IPR017900">
    <property type="entry name" value="4Fe4S_Fe_S_CS"/>
</dbReference>
<dbReference type="InterPro" id="IPR042099">
    <property type="entry name" value="ANL_N_sf"/>
</dbReference>
<dbReference type="SUPFAM" id="SSF56801">
    <property type="entry name" value="Acetyl-CoA synthetase-like"/>
    <property type="match status" value="1"/>
</dbReference>
<dbReference type="InterPro" id="IPR025110">
    <property type="entry name" value="AMP-bd_C"/>
</dbReference>
<dbReference type="GO" id="GO:0031956">
    <property type="term" value="F:medium-chain fatty acid-CoA ligase activity"/>
    <property type="evidence" value="ECO:0007669"/>
    <property type="project" value="TreeGrafter"/>
</dbReference>